<dbReference type="GO" id="GO:0016491">
    <property type="term" value="F:oxidoreductase activity"/>
    <property type="evidence" value="ECO:0007669"/>
    <property type="project" value="UniProtKB-KW"/>
</dbReference>
<dbReference type="Pfam" id="PF12831">
    <property type="entry name" value="FAD_oxidored"/>
    <property type="match status" value="2"/>
</dbReference>
<dbReference type="AlphaFoldDB" id="A0A6A6C0I6"/>
<protein>
    <recommendedName>
        <fullName evidence="8">FAD dependent oxidoreductase domain-containing protein</fullName>
    </recommendedName>
</protein>
<dbReference type="Gene3D" id="2.60.120.260">
    <property type="entry name" value="Galactose-binding domain-like"/>
    <property type="match status" value="1"/>
</dbReference>
<dbReference type="GO" id="GO:0051539">
    <property type="term" value="F:4 iron, 4 sulfur cluster binding"/>
    <property type="evidence" value="ECO:0007669"/>
    <property type="project" value="UniProtKB-KW"/>
</dbReference>
<evidence type="ECO:0000256" key="3">
    <source>
        <dbReference type="ARBA" id="ARBA00023002"/>
    </source>
</evidence>
<evidence type="ECO:0000313" key="7">
    <source>
        <dbReference type="Proteomes" id="UP000799537"/>
    </source>
</evidence>
<dbReference type="SUPFAM" id="SSF51905">
    <property type="entry name" value="FAD/NAD(P)-binding domain"/>
    <property type="match status" value="1"/>
</dbReference>
<keyword evidence="2" id="KW-0479">Metal-binding</keyword>
<dbReference type="EMBL" id="ML993625">
    <property type="protein sequence ID" value="KAF2160564.1"/>
    <property type="molecule type" value="Genomic_DNA"/>
</dbReference>
<dbReference type="GeneID" id="54571948"/>
<keyword evidence="3" id="KW-0560">Oxidoreductase</keyword>
<keyword evidence="1" id="KW-0004">4Fe-4S</keyword>
<gene>
    <name evidence="6" type="ORF">M409DRAFT_70320</name>
</gene>
<dbReference type="PANTHER" id="PTHR43498">
    <property type="entry name" value="FERREDOXIN:COB-COM HETERODISULFIDE REDUCTASE SUBUNIT A"/>
    <property type="match status" value="1"/>
</dbReference>
<sequence>MTTLPISGILLEAEEFQDYGGWTMDSQFSLEMGSPYLLAHGNGVPVADAVTTSYIPLPDQGDYHIWIRAKDWVPGHHPGRFQVTIDDTTLETVFGANDRDWSWEYGGKVEMPPGEFTVRLHDLTGFGSRCDEIFLSQDTVPPPEFVEPVKDIEQDWRRGMRRIPREPVLGGEFDVIVVGGGLVGCVAAVTAARLGERVAVVQDRPKLGLRGPLVEEMVKRGEDGDIHAREILEGMENVELWMEHTVFNTISKRSKILSIDVRDARTGRETRLSAPNYIDCSGKCILGLLCGAETMSGREPRAKYNESLAPRRGDNFHHGNTVFFRTSMADSPVPFPTDIPWATEVAKDYANLGGQLITPGTENGPGPTIDEKPHSHSPIARMQIPCTHFWEYGQWLDPYTQGETIRDHLWRAIYGTLANIKSHSTEYADLHLEHVAFVAGQGAFNRYRGDYILSEPDIRSHRPFPDAVVQNVSQFCLHYPGDTKYDFRLQHWTYDERDGSPYEIPFRSLYSCNVENLLFAGKHISTTHIAGASTKHMGCGSQHGIAVGVAAALARKYKISPRELGRKHMRELQRLVGTVTGTDIGEKTAGKVERAKL</sequence>
<proteinExistence type="predicted"/>
<dbReference type="GO" id="GO:0046872">
    <property type="term" value="F:metal ion binding"/>
    <property type="evidence" value="ECO:0007669"/>
    <property type="project" value="UniProtKB-KW"/>
</dbReference>
<dbReference type="Gene3D" id="3.50.50.60">
    <property type="entry name" value="FAD/NAD(P)-binding domain"/>
    <property type="match status" value="1"/>
</dbReference>
<evidence type="ECO:0000256" key="2">
    <source>
        <dbReference type="ARBA" id="ARBA00022723"/>
    </source>
</evidence>
<dbReference type="InterPro" id="IPR036188">
    <property type="entry name" value="FAD/NAD-bd_sf"/>
</dbReference>
<evidence type="ECO:0008006" key="8">
    <source>
        <dbReference type="Google" id="ProtNLM"/>
    </source>
</evidence>
<evidence type="ECO:0000256" key="4">
    <source>
        <dbReference type="ARBA" id="ARBA00023004"/>
    </source>
</evidence>
<dbReference type="RefSeq" id="XP_033661453.1">
    <property type="nucleotide sequence ID" value="XM_033818676.1"/>
</dbReference>
<accession>A0A6A6C0I6</accession>
<dbReference type="PANTHER" id="PTHR43498:SF1">
    <property type="entry name" value="COB--COM HETERODISULFIDE REDUCTASE IRON-SULFUR SUBUNIT A"/>
    <property type="match status" value="1"/>
</dbReference>
<evidence type="ECO:0000313" key="6">
    <source>
        <dbReference type="EMBL" id="KAF2160564.1"/>
    </source>
</evidence>
<dbReference type="OrthoDB" id="6612291at2759"/>
<keyword evidence="7" id="KW-1185">Reference proteome</keyword>
<keyword evidence="4" id="KW-0408">Iron</keyword>
<dbReference type="InterPro" id="IPR039650">
    <property type="entry name" value="HdrA-like"/>
</dbReference>
<name>A0A6A6C0I6_ZASCE</name>
<keyword evidence="5" id="KW-0411">Iron-sulfur</keyword>
<dbReference type="Proteomes" id="UP000799537">
    <property type="component" value="Unassembled WGS sequence"/>
</dbReference>
<evidence type="ECO:0000256" key="5">
    <source>
        <dbReference type="ARBA" id="ARBA00023014"/>
    </source>
</evidence>
<evidence type="ECO:0000256" key="1">
    <source>
        <dbReference type="ARBA" id="ARBA00022485"/>
    </source>
</evidence>
<reference evidence="6" key="1">
    <citation type="journal article" date="2020" name="Stud. Mycol.">
        <title>101 Dothideomycetes genomes: a test case for predicting lifestyles and emergence of pathogens.</title>
        <authorList>
            <person name="Haridas S."/>
            <person name="Albert R."/>
            <person name="Binder M."/>
            <person name="Bloem J."/>
            <person name="Labutti K."/>
            <person name="Salamov A."/>
            <person name="Andreopoulos B."/>
            <person name="Baker S."/>
            <person name="Barry K."/>
            <person name="Bills G."/>
            <person name="Bluhm B."/>
            <person name="Cannon C."/>
            <person name="Castanera R."/>
            <person name="Culley D."/>
            <person name="Daum C."/>
            <person name="Ezra D."/>
            <person name="Gonzalez J."/>
            <person name="Henrissat B."/>
            <person name="Kuo A."/>
            <person name="Liang C."/>
            <person name="Lipzen A."/>
            <person name="Lutzoni F."/>
            <person name="Magnuson J."/>
            <person name="Mondo S."/>
            <person name="Nolan M."/>
            <person name="Ohm R."/>
            <person name="Pangilinan J."/>
            <person name="Park H.-J."/>
            <person name="Ramirez L."/>
            <person name="Alfaro M."/>
            <person name="Sun H."/>
            <person name="Tritt A."/>
            <person name="Yoshinaga Y."/>
            <person name="Zwiers L.-H."/>
            <person name="Turgeon B."/>
            <person name="Goodwin S."/>
            <person name="Spatafora J."/>
            <person name="Crous P."/>
            <person name="Grigoriev I."/>
        </authorList>
    </citation>
    <scope>NUCLEOTIDE SEQUENCE</scope>
    <source>
        <strain evidence="6">ATCC 36951</strain>
    </source>
</reference>
<organism evidence="6 7">
    <name type="scientific">Zasmidium cellare ATCC 36951</name>
    <dbReference type="NCBI Taxonomy" id="1080233"/>
    <lineage>
        <taxon>Eukaryota</taxon>
        <taxon>Fungi</taxon>
        <taxon>Dikarya</taxon>
        <taxon>Ascomycota</taxon>
        <taxon>Pezizomycotina</taxon>
        <taxon>Dothideomycetes</taxon>
        <taxon>Dothideomycetidae</taxon>
        <taxon>Mycosphaerellales</taxon>
        <taxon>Mycosphaerellaceae</taxon>
        <taxon>Zasmidium</taxon>
    </lineage>
</organism>